<dbReference type="InterPro" id="IPR050266">
    <property type="entry name" value="AB_hydrolase_sf"/>
</dbReference>
<protein>
    <submittedName>
        <fullName evidence="3">Alpha/beta hydrolase</fullName>
    </submittedName>
</protein>
<dbReference type="GO" id="GO:0046464">
    <property type="term" value="P:acylglycerol catabolic process"/>
    <property type="evidence" value="ECO:0007669"/>
    <property type="project" value="TreeGrafter"/>
</dbReference>
<dbReference type="PANTHER" id="PTHR43798:SF33">
    <property type="entry name" value="HYDROLASE, PUTATIVE (AFU_ORTHOLOGUE AFUA_2G14860)-RELATED"/>
    <property type="match status" value="1"/>
</dbReference>
<dbReference type="InterPro" id="IPR029058">
    <property type="entry name" value="AB_hydrolase_fold"/>
</dbReference>
<evidence type="ECO:0000313" key="4">
    <source>
        <dbReference type="Proteomes" id="UP000245048"/>
    </source>
</evidence>
<feature type="chain" id="PRO_5015426586" evidence="1">
    <location>
        <begin position="26"/>
        <end position="342"/>
    </location>
</feature>
<evidence type="ECO:0000313" key="3">
    <source>
        <dbReference type="EMBL" id="PWC27510.1"/>
    </source>
</evidence>
<dbReference type="SUPFAM" id="SSF53474">
    <property type="entry name" value="alpha/beta-Hydrolases"/>
    <property type="match status" value="1"/>
</dbReference>
<gene>
    <name evidence="3" type="ORF">CR165_17700</name>
</gene>
<comment type="caution">
    <text evidence="3">The sequence shown here is derived from an EMBL/GenBank/DDBJ whole genome shotgun (WGS) entry which is preliminary data.</text>
</comment>
<dbReference type="OrthoDB" id="9804723at2"/>
<name>A0A2U1V0S8_9PROT</name>
<keyword evidence="1" id="KW-0732">Signal</keyword>
<dbReference type="PRINTS" id="PR00111">
    <property type="entry name" value="ABHYDROLASE"/>
</dbReference>
<organism evidence="3 4">
    <name type="scientific">Teichococcus aestuarii</name>
    <dbReference type="NCBI Taxonomy" id="568898"/>
    <lineage>
        <taxon>Bacteria</taxon>
        <taxon>Pseudomonadati</taxon>
        <taxon>Pseudomonadota</taxon>
        <taxon>Alphaproteobacteria</taxon>
        <taxon>Acetobacterales</taxon>
        <taxon>Roseomonadaceae</taxon>
        <taxon>Roseomonas</taxon>
    </lineage>
</organism>
<reference evidence="4" key="1">
    <citation type="submission" date="2017-10" db="EMBL/GenBank/DDBJ databases">
        <authorList>
            <person name="Toshchakov S.V."/>
            <person name="Goeva M.A."/>
        </authorList>
    </citation>
    <scope>NUCLEOTIDE SEQUENCE [LARGE SCALE GENOMIC DNA]</scope>
    <source>
        <strain evidence="4">JR1/69-1-13</strain>
    </source>
</reference>
<dbReference type="EMBL" id="PDOA01000014">
    <property type="protein sequence ID" value="PWC27510.1"/>
    <property type="molecule type" value="Genomic_DNA"/>
</dbReference>
<evidence type="ECO:0000259" key="2">
    <source>
        <dbReference type="Pfam" id="PF00561"/>
    </source>
</evidence>
<dbReference type="Gene3D" id="3.40.50.1820">
    <property type="entry name" value="alpha/beta hydrolase"/>
    <property type="match status" value="1"/>
</dbReference>
<sequence>MRATLPLLTLLLGLGAASAPPAALAQGTAEGPRYGARLEGFDYPHPVQEFTLRSQGQALPMAYMDIQPERPNGRAIVLLHGKNFCGATWEGTIDALRDAGWRVVVPDQIGFCRSAKPEGYQFSLHQLAANTHALLTELGIRRPVVMGHSMGGMLAARYALMHPKETEALVMVNPIGLEDWEAMGVPHQTIDEWLAAEQRTTADSIRAYQRDTYYAGQWEARYDRWVEMQAGLYAGPGREAVLRNQAQASDMVFTQPVVQHFPLIRVPTLLVIGERDNTAIGKAAAPPEVRRRLGDYQTLGRRTADAIPGARLLRFEDLGHSPQIQDPARFHAALLEALPALK</sequence>
<dbReference type="AlphaFoldDB" id="A0A2U1V0S8"/>
<keyword evidence="3" id="KW-0378">Hydrolase</keyword>
<accession>A0A2U1V0S8</accession>
<dbReference type="Pfam" id="PF00561">
    <property type="entry name" value="Abhydrolase_1"/>
    <property type="match status" value="1"/>
</dbReference>
<dbReference type="GO" id="GO:0047372">
    <property type="term" value="F:monoacylglycerol lipase activity"/>
    <property type="evidence" value="ECO:0007669"/>
    <property type="project" value="TreeGrafter"/>
</dbReference>
<dbReference type="PANTHER" id="PTHR43798">
    <property type="entry name" value="MONOACYLGLYCEROL LIPASE"/>
    <property type="match status" value="1"/>
</dbReference>
<proteinExistence type="predicted"/>
<keyword evidence="4" id="KW-1185">Reference proteome</keyword>
<evidence type="ECO:0000256" key="1">
    <source>
        <dbReference type="SAM" id="SignalP"/>
    </source>
</evidence>
<dbReference type="GO" id="GO:0016020">
    <property type="term" value="C:membrane"/>
    <property type="evidence" value="ECO:0007669"/>
    <property type="project" value="TreeGrafter"/>
</dbReference>
<feature type="domain" description="AB hydrolase-1" evidence="2">
    <location>
        <begin position="75"/>
        <end position="220"/>
    </location>
</feature>
<feature type="signal peptide" evidence="1">
    <location>
        <begin position="1"/>
        <end position="25"/>
    </location>
</feature>
<dbReference type="InterPro" id="IPR000073">
    <property type="entry name" value="AB_hydrolase_1"/>
</dbReference>
<dbReference type="Proteomes" id="UP000245048">
    <property type="component" value="Unassembled WGS sequence"/>
</dbReference>